<protein>
    <submittedName>
        <fullName evidence="2">Uncharacterized protein</fullName>
    </submittedName>
</protein>
<feature type="transmembrane region" description="Helical" evidence="1">
    <location>
        <begin position="21"/>
        <end position="42"/>
    </location>
</feature>
<dbReference type="KEGG" id="osu:NT6N_08220"/>
<keyword evidence="1" id="KW-0812">Transmembrane</keyword>
<proteinExistence type="predicted"/>
<name>A0AAT9FIM9_9BACT</name>
<evidence type="ECO:0000256" key="1">
    <source>
        <dbReference type="SAM" id="Phobius"/>
    </source>
</evidence>
<gene>
    <name evidence="2" type="ORF">NT6N_08220</name>
</gene>
<sequence>MSNTENPAPLSPPRRGGKRKVLIIIGVMALLMVSAGAAYYWWSNRPIKPVVLDQAEQRALDQKMEVVQERKYEPGGKVLVLTEKEVNALFHNNTGMGDKVRFELANSAIHARIRTDLDEEIPVVGGRTLKAKARFKLTDEQNQPAIILDDLTVWGISLPNAWLADLKGKNLIGELGINLSNNRIADGIKDIEVDHGKITITIAE</sequence>
<organism evidence="2">
    <name type="scientific">Oceaniferula spumae</name>
    <dbReference type="NCBI Taxonomy" id="2979115"/>
    <lineage>
        <taxon>Bacteria</taxon>
        <taxon>Pseudomonadati</taxon>
        <taxon>Verrucomicrobiota</taxon>
        <taxon>Verrucomicrobiia</taxon>
        <taxon>Verrucomicrobiales</taxon>
        <taxon>Verrucomicrobiaceae</taxon>
        <taxon>Oceaniferula</taxon>
    </lineage>
</organism>
<keyword evidence="1" id="KW-1133">Transmembrane helix</keyword>
<accession>A0AAT9FIM9</accession>
<dbReference type="EMBL" id="AP026866">
    <property type="protein sequence ID" value="BDS05782.1"/>
    <property type="molecule type" value="Genomic_DNA"/>
</dbReference>
<evidence type="ECO:0000313" key="2">
    <source>
        <dbReference type="EMBL" id="BDS05782.1"/>
    </source>
</evidence>
<keyword evidence="1" id="KW-0472">Membrane</keyword>
<reference evidence="2" key="1">
    <citation type="submission" date="2024-07" db="EMBL/GenBank/DDBJ databases">
        <title>Complete genome sequence of Verrucomicrobiaceae bacterium NT6N.</title>
        <authorList>
            <person name="Huang C."/>
            <person name="Takami H."/>
            <person name="Hamasaki K."/>
        </authorList>
    </citation>
    <scope>NUCLEOTIDE SEQUENCE</scope>
    <source>
        <strain evidence="2">NT6N</strain>
    </source>
</reference>
<dbReference type="AlphaFoldDB" id="A0AAT9FIM9"/>